<sequence>QINLVTKIGGNNINNFIKRIFGRLFTNQLATKYSWTGFRNDCQLQNLNLIKIIKNIALKTFNSTEIEFENHVKNWFRHGQQRLNREKK</sequence>
<organism evidence="1 2">
    <name type="scientific">Aphis craccivora</name>
    <name type="common">Cowpea aphid</name>
    <dbReference type="NCBI Taxonomy" id="307492"/>
    <lineage>
        <taxon>Eukaryota</taxon>
        <taxon>Metazoa</taxon>
        <taxon>Ecdysozoa</taxon>
        <taxon>Arthropoda</taxon>
        <taxon>Hexapoda</taxon>
        <taxon>Insecta</taxon>
        <taxon>Pterygota</taxon>
        <taxon>Neoptera</taxon>
        <taxon>Paraneoptera</taxon>
        <taxon>Hemiptera</taxon>
        <taxon>Sternorrhyncha</taxon>
        <taxon>Aphidomorpha</taxon>
        <taxon>Aphidoidea</taxon>
        <taxon>Aphididae</taxon>
        <taxon>Aphidini</taxon>
        <taxon>Aphis</taxon>
        <taxon>Aphis</taxon>
    </lineage>
</organism>
<dbReference type="AlphaFoldDB" id="A0A6G0W451"/>
<name>A0A6G0W451_APHCR</name>
<feature type="non-terminal residue" evidence="1">
    <location>
        <position position="1"/>
    </location>
</feature>
<gene>
    <name evidence="1" type="ORF">FWK35_00032309</name>
</gene>
<dbReference type="EMBL" id="VUJU01009577">
    <property type="protein sequence ID" value="KAF0719280.1"/>
    <property type="molecule type" value="Genomic_DNA"/>
</dbReference>
<reference evidence="1 2" key="1">
    <citation type="submission" date="2019-08" db="EMBL/GenBank/DDBJ databases">
        <title>Whole genome of Aphis craccivora.</title>
        <authorList>
            <person name="Voronova N.V."/>
            <person name="Shulinski R.S."/>
            <person name="Bandarenka Y.V."/>
            <person name="Zhorov D.G."/>
            <person name="Warner D."/>
        </authorList>
    </citation>
    <scope>NUCLEOTIDE SEQUENCE [LARGE SCALE GENOMIC DNA]</scope>
    <source>
        <strain evidence="1">180601</strain>
        <tissue evidence="1">Whole Body</tissue>
    </source>
</reference>
<protein>
    <submittedName>
        <fullName evidence="1">DUF4806 domain-containing protein</fullName>
    </submittedName>
</protein>
<evidence type="ECO:0000313" key="1">
    <source>
        <dbReference type="EMBL" id="KAF0719280.1"/>
    </source>
</evidence>
<dbReference type="Proteomes" id="UP000478052">
    <property type="component" value="Unassembled WGS sequence"/>
</dbReference>
<evidence type="ECO:0000313" key="2">
    <source>
        <dbReference type="Proteomes" id="UP000478052"/>
    </source>
</evidence>
<keyword evidence="2" id="KW-1185">Reference proteome</keyword>
<proteinExistence type="predicted"/>
<comment type="caution">
    <text evidence="1">The sequence shown here is derived from an EMBL/GenBank/DDBJ whole genome shotgun (WGS) entry which is preliminary data.</text>
</comment>
<accession>A0A6G0W451</accession>